<evidence type="ECO:0000256" key="10">
    <source>
        <dbReference type="PIRSR" id="PIRSR601461-1"/>
    </source>
</evidence>
<dbReference type="STRING" id="1262450.S3CP58"/>
<feature type="domain" description="Peptidase A1" evidence="14">
    <location>
        <begin position="87"/>
        <end position="396"/>
    </location>
</feature>
<keyword evidence="4 12" id="KW-0645">Protease</keyword>
<proteinExistence type="inferred from homology"/>
<dbReference type="SUPFAM" id="SSF50630">
    <property type="entry name" value="Acid proteases"/>
    <property type="match status" value="1"/>
</dbReference>
<dbReference type="FunFam" id="2.40.70.10:FF:000002">
    <property type="entry name" value="Vacuolar aspartic proteinase"/>
    <property type="match status" value="1"/>
</dbReference>
<evidence type="ECO:0000256" key="1">
    <source>
        <dbReference type="ARBA" id="ARBA00004116"/>
    </source>
</evidence>
<dbReference type="FunFam" id="2.40.70.10:FF:000036">
    <property type="entry name" value="Vacuolar aspartic protease"/>
    <property type="match status" value="1"/>
</dbReference>
<comment type="subcellular location">
    <subcellularLocation>
        <location evidence="1">Vacuole</location>
    </subcellularLocation>
</comment>
<dbReference type="EMBL" id="KE148180">
    <property type="protein sequence ID" value="EPE02375.1"/>
    <property type="molecule type" value="Genomic_DNA"/>
</dbReference>
<keyword evidence="6 12" id="KW-0064">Aspartyl protease</keyword>
<dbReference type="AlphaFoldDB" id="S3CP58"/>
<dbReference type="PROSITE" id="PS51767">
    <property type="entry name" value="PEPTIDASE_A1"/>
    <property type="match status" value="1"/>
</dbReference>
<evidence type="ECO:0000259" key="14">
    <source>
        <dbReference type="PROSITE" id="PS51767"/>
    </source>
</evidence>
<evidence type="ECO:0000256" key="9">
    <source>
        <dbReference type="ARBA" id="ARBA00023180"/>
    </source>
</evidence>
<dbReference type="PRINTS" id="PR00792">
    <property type="entry name" value="PEPSIN"/>
</dbReference>
<feature type="active site" evidence="10">
    <location>
        <position position="288"/>
    </location>
</feature>
<evidence type="ECO:0000256" key="4">
    <source>
        <dbReference type="ARBA" id="ARBA00022670"/>
    </source>
</evidence>
<dbReference type="GO" id="GO:0070492">
    <property type="term" value="F:oligosaccharide binding"/>
    <property type="evidence" value="ECO:0007669"/>
    <property type="project" value="EnsemblFungi"/>
</dbReference>
<dbReference type="InterPro" id="IPR001969">
    <property type="entry name" value="Aspartic_peptidase_AS"/>
</dbReference>
<dbReference type="InterPro" id="IPR021109">
    <property type="entry name" value="Peptidase_aspartic_dom_sf"/>
</dbReference>
<evidence type="ECO:0000256" key="6">
    <source>
        <dbReference type="ARBA" id="ARBA00022750"/>
    </source>
</evidence>
<dbReference type="GO" id="GO:0004190">
    <property type="term" value="F:aspartic-type endopeptidase activity"/>
    <property type="evidence" value="ECO:0007669"/>
    <property type="project" value="UniProtKB-KW"/>
</dbReference>
<feature type="chain" id="PRO_5004507370" evidence="13">
    <location>
        <begin position="19"/>
        <end position="399"/>
    </location>
</feature>
<evidence type="ECO:0000256" key="13">
    <source>
        <dbReference type="SAM" id="SignalP"/>
    </source>
</evidence>
<dbReference type="GO" id="GO:0000324">
    <property type="term" value="C:fungal-type vacuole"/>
    <property type="evidence" value="ECO:0007669"/>
    <property type="project" value="EnsemblFungi"/>
</dbReference>
<name>S3CP58_OPHP1</name>
<dbReference type="eggNOG" id="KOG1339">
    <property type="taxonomic scope" value="Eukaryota"/>
</dbReference>
<dbReference type="InterPro" id="IPR001461">
    <property type="entry name" value="Aspartic_peptidase_A1"/>
</dbReference>
<evidence type="ECO:0000313" key="16">
    <source>
        <dbReference type="Proteomes" id="UP000016923"/>
    </source>
</evidence>
<evidence type="ECO:0000256" key="5">
    <source>
        <dbReference type="ARBA" id="ARBA00022729"/>
    </source>
</evidence>
<keyword evidence="3" id="KW-0926">Vacuole</keyword>
<evidence type="ECO:0000256" key="12">
    <source>
        <dbReference type="RuleBase" id="RU000454"/>
    </source>
</evidence>
<dbReference type="GO" id="GO:0051603">
    <property type="term" value="P:proteolysis involved in protein catabolic process"/>
    <property type="evidence" value="ECO:0007669"/>
    <property type="project" value="EnsemblFungi"/>
</dbReference>
<dbReference type="GO" id="GO:0000425">
    <property type="term" value="P:pexophagy"/>
    <property type="evidence" value="ECO:0007669"/>
    <property type="project" value="EnsemblFungi"/>
</dbReference>
<comment type="similarity">
    <text evidence="2 12">Belongs to the peptidase A1 family.</text>
</comment>
<protein>
    <submittedName>
        <fullName evidence="15">Vacuolar protease a</fullName>
    </submittedName>
</protein>
<evidence type="ECO:0000256" key="11">
    <source>
        <dbReference type="PIRSR" id="PIRSR601461-2"/>
    </source>
</evidence>
<organism evidence="15 16">
    <name type="scientific">Ophiostoma piceae (strain UAMH 11346)</name>
    <name type="common">Sap stain fungus</name>
    <dbReference type="NCBI Taxonomy" id="1262450"/>
    <lineage>
        <taxon>Eukaryota</taxon>
        <taxon>Fungi</taxon>
        <taxon>Dikarya</taxon>
        <taxon>Ascomycota</taxon>
        <taxon>Pezizomycotina</taxon>
        <taxon>Sordariomycetes</taxon>
        <taxon>Sordariomycetidae</taxon>
        <taxon>Ophiostomatales</taxon>
        <taxon>Ophiostomataceae</taxon>
        <taxon>Ophiostoma</taxon>
    </lineage>
</organism>
<evidence type="ECO:0000256" key="7">
    <source>
        <dbReference type="ARBA" id="ARBA00022801"/>
    </source>
</evidence>
<keyword evidence="9" id="KW-0325">Glycoprotein</keyword>
<feature type="disulfide bond" evidence="11">
    <location>
        <begin position="118"/>
        <end position="123"/>
    </location>
</feature>
<dbReference type="MEROPS" id="A01.018"/>
<reference evidence="15 16" key="1">
    <citation type="journal article" date="2013" name="BMC Genomics">
        <title>The genome and transcriptome of the pine saprophyte Ophiostoma piceae, and a comparison with the bark beetle-associated pine pathogen Grosmannia clavigera.</title>
        <authorList>
            <person name="Haridas S."/>
            <person name="Wang Y."/>
            <person name="Lim L."/>
            <person name="Massoumi Alamouti S."/>
            <person name="Jackman S."/>
            <person name="Docking R."/>
            <person name="Robertson G."/>
            <person name="Birol I."/>
            <person name="Bohlmann J."/>
            <person name="Breuil C."/>
        </authorList>
    </citation>
    <scope>NUCLEOTIDE SEQUENCE [LARGE SCALE GENOMIC DNA]</scope>
    <source>
        <strain evidence="15 16">UAMH 11346</strain>
    </source>
</reference>
<sequence>MKSALLLAAAGLLGTTQAGGVHSLKLKKVPLAKQLESVPIDAQIRGLSQKYMGGRPDTHVDAMFKTDVANVEANHPIPVSNFMNAQYFAEISIGTPPQSFKVVLDTGSSNLWVPSRECGSIACYLHSKYDSEASSSYKSNGTKFAIQYGSGSLSGFVSQDTVTIGNLKIAKQDFAEATEEPGLAFAFGRFDGILGLGYNTISVNKIVPPFYSMIDQKLIDSGVFAFYLGYSEDGTDSEAVFGGVNKDHYTGKITTIPLRRKAYWEVDLDSIALGEDVAELENTGVILDTGTSLIALPSQLAEMLNAQIGAKKGYNGQYSVDCDKRSSLPDVTFTLSGHPFTLPATDYILEVSGSCISTFMGMDFPEPTGPLAILGDAFLRRYYSIYDLDNNTVGLARAK</sequence>
<keyword evidence="5 13" id="KW-0732">Signal</keyword>
<dbReference type="PROSITE" id="PS00141">
    <property type="entry name" value="ASP_PROTEASE"/>
    <property type="match status" value="2"/>
</dbReference>
<dbReference type="GO" id="GO:0032991">
    <property type="term" value="C:protein-containing complex"/>
    <property type="evidence" value="ECO:0007669"/>
    <property type="project" value="EnsemblFungi"/>
</dbReference>
<evidence type="ECO:0000256" key="3">
    <source>
        <dbReference type="ARBA" id="ARBA00022554"/>
    </source>
</evidence>
<dbReference type="Gene3D" id="2.40.70.10">
    <property type="entry name" value="Acid Proteases"/>
    <property type="match status" value="2"/>
</dbReference>
<dbReference type="OMA" id="KYDHDAS"/>
<evidence type="ECO:0000256" key="2">
    <source>
        <dbReference type="ARBA" id="ARBA00007447"/>
    </source>
</evidence>
<evidence type="ECO:0000313" key="15">
    <source>
        <dbReference type="EMBL" id="EPE02375.1"/>
    </source>
</evidence>
<dbReference type="InterPro" id="IPR033121">
    <property type="entry name" value="PEPTIDASE_A1"/>
</dbReference>
<dbReference type="PANTHER" id="PTHR47966">
    <property type="entry name" value="BETA-SITE APP-CLEAVING ENZYME, ISOFORM A-RELATED"/>
    <property type="match status" value="1"/>
</dbReference>
<dbReference type="VEuPathDB" id="FungiDB:F503_03960"/>
<dbReference type="GO" id="GO:0016237">
    <property type="term" value="P:microautophagy"/>
    <property type="evidence" value="ECO:0007669"/>
    <property type="project" value="EnsemblFungi"/>
</dbReference>
<dbReference type="OrthoDB" id="771136at2759"/>
<dbReference type="Pfam" id="PF00026">
    <property type="entry name" value="Asp"/>
    <property type="match status" value="1"/>
</dbReference>
<accession>S3CP58</accession>
<keyword evidence="7 12" id="KW-0378">Hydrolase</keyword>
<dbReference type="HOGENOM" id="CLU_013253_3_4_1"/>
<dbReference type="GO" id="GO:0097718">
    <property type="term" value="F:disordered domain specific binding"/>
    <property type="evidence" value="ECO:0007669"/>
    <property type="project" value="EnsemblFungi"/>
</dbReference>
<feature type="active site" evidence="10">
    <location>
        <position position="105"/>
    </location>
</feature>
<feature type="signal peptide" evidence="13">
    <location>
        <begin position="1"/>
        <end position="18"/>
    </location>
</feature>
<evidence type="ECO:0000256" key="8">
    <source>
        <dbReference type="ARBA" id="ARBA00023157"/>
    </source>
</evidence>
<keyword evidence="16" id="KW-1185">Reference proteome</keyword>
<dbReference type="PANTHER" id="PTHR47966:SF51">
    <property type="entry name" value="BETA-SITE APP-CLEAVING ENZYME, ISOFORM A-RELATED"/>
    <property type="match status" value="1"/>
</dbReference>
<keyword evidence="8 11" id="KW-1015">Disulfide bond</keyword>
<dbReference type="Proteomes" id="UP000016923">
    <property type="component" value="Unassembled WGS sequence"/>
</dbReference>
<gene>
    <name evidence="15" type="ORF">F503_03960</name>
</gene>